<dbReference type="InterPro" id="IPR004867">
    <property type="entry name" value="CHB_C_dom"/>
</dbReference>
<dbReference type="Gene3D" id="3.20.20.80">
    <property type="entry name" value="Glycosidases"/>
    <property type="match status" value="1"/>
</dbReference>
<sequence>MIPYDIYKSVRKNKFGEPVDIFTAYSQKTKLNNDSKGQIKGLQGQLWSETIRNFDQIGYYLFPKMFGLIERAWNMQPDWSLQPDNKLYEVALRKYNAQIAGFELPRLAGQGFNFRVAPPGIVIKEGILYANTTIPGATIRYTTDGSEPTEQSALWTMPVSCDAKELKAKTYYLGKSSITITQKQQ</sequence>
<dbReference type="EMBL" id="VSSQ01056238">
    <property type="protein sequence ID" value="MPN10099.1"/>
    <property type="molecule type" value="Genomic_DNA"/>
</dbReference>
<evidence type="ECO:0000256" key="1">
    <source>
        <dbReference type="ARBA" id="ARBA00006285"/>
    </source>
</evidence>
<dbReference type="SUPFAM" id="SSF51445">
    <property type="entry name" value="(Trans)glycosidases"/>
    <property type="match status" value="1"/>
</dbReference>
<feature type="domain" description="Glycoside hydrolase family 20 catalytic" evidence="3">
    <location>
        <begin position="24"/>
        <end position="74"/>
    </location>
</feature>
<dbReference type="Pfam" id="PF00728">
    <property type="entry name" value="Glyco_hydro_20"/>
    <property type="match status" value="1"/>
</dbReference>
<dbReference type="InterPro" id="IPR017853">
    <property type="entry name" value="GH"/>
</dbReference>
<gene>
    <name evidence="5" type="ORF">SDC9_157392</name>
</gene>
<evidence type="ECO:0000256" key="2">
    <source>
        <dbReference type="ARBA" id="ARBA00022801"/>
    </source>
</evidence>
<reference evidence="5" key="1">
    <citation type="submission" date="2019-08" db="EMBL/GenBank/DDBJ databases">
        <authorList>
            <person name="Kucharzyk K."/>
            <person name="Murdoch R.W."/>
            <person name="Higgins S."/>
            <person name="Loffler F."/>
        </authorList>
    </citation>
    <scope>NUCLEOTIDE SEQUENCE</scope>
</reference>
<evidence type="ECO:0000259" key="3">
    <source>
        <dbReference type="Pfam" id="PF00728"/>
    </source>
</evidence>
<dbReference type="GO" id="GO:0004563">
    <property type="term" value="F:beta-N-acetylhexosaminidase activity"/>
    <property type="evidence" value="ECO:0007669"/>
    <property type="project" value="UniProtKB-ARBA"/>
</dbReference>
<dbReference type="SUPFAM" id="SSF81296">
    <property type="entry name" value="E set domains"/>
    <property type="match status" value="1"/>
</dbReference>
<comment type="similarity">
    <text evidence="1">Belongs to the glycosyl hydrolase 20 family.</text>
</comment>
<comment type="caution">
    <text evidence="5">The sequence shown here is derived from an EMBL/GenBank/DDBJ whole genome shotgun (WGS) entry which is preliminary data.</text>
</comment>
<dbReference type="InterPro" id="IPR013783">
    <property type="entry name" value="Ig-like_fold"/>
</dbReference>
<dbReference type="InterPro" id="IPR015883">
    <property type="entry name" value="Glyco_hydro_20_cat"/>
</dbReference>
<evidence type="ECO:0000259" key="4">
    <source>
        <dbReference type="Pfam" id="PF03174"/>
    </source>
</evidence>
<dbReference type="CDD" id="cd02847">
    <property type="entry name" value="E_set_Chitobiase_C"/>
    <property type="match status" value="1"/>
</dbReference>
<organism evidence="5">
    <name type="scientific">bioreactor metagenome</name>
    <dbReference type="NCBI Taxonomy" id="1076179"/>
    <lineage>
        <taxon>unclassified sequences</taxon>
        <taxon>metagenomes</taxon>
        <taxon>ecological metagenomes</taxon>
    </lineage>
</organism>
<protein>
    <submittedName>
        <fullName evidence="5">Uncharacterized protein</fullName>
    </submittedName>
</protein>
<name>A0A645F9V8_9ZZZZ</name>
<evidence type="ECO:0000313" key="5">
    <source>
        <dbReference type="EMBL" id="MPN10099.1"/>
    </source>
</evidence>
<accession>A0A645F9V8</accession>
<feature type="domain" description="Chitobiase C-terminal" evidence="4">
    <location>
        <begin position="103"/>
        <end position="163"/>
    </location>
</feature>
<dbReference type="AlphaFoldDB" id="A0A645F9V8"/>
<dbReference type="Gene3D" id="2.60.40.10">
    <property type="entry name" value="Immunoglobulins"/>
    <property type="match status" value="1"/>
</dbReference>
<dbReference type="InterPro" id="IPR014756">
    <property type="entry name" value="Ig_E-set"/>
</dbReference>
<keyword evidence="2" id="KW-0378">Hydrolase</keyword>
<dbReference type="Pfam" id="PF03174">
    <property type="entry name" value="CHB_HEX_C"/>
    <property type="match status" value="1"/>
</dbReference>
<proteinExistence type="inferred from homology"/>
<dbReference type="GO" id="GO:0005975">
    <property type="term" value="P:carbohydrate metabolic process"/>
    <property type="evidence" value="ECO:0007669"/>
    <property type="project" value="InterPro"/>
</dbReference>